<dbReference type="GO" id="GO:0000978">
    <property type="term" value="F:RNA polymerase II cis-regulatory region sequence-specific DNA binding"/>
    <property type="evidence" value="ECO:0007669"/>
    <property type="project" value="TreeGrafter"/>
</dbReference>
<name>A0A7K8H5E9_ORTSP</name>
<keyword evidence="4" id="KW-0862">Zinc</keyword>
<feature type="non-terminal residue" evidence="9">
    <location>
        <position position="1"/>
    </location>
</feature>
<feature type="compositionally biased region" description="Low complexity" evidence="7">
    <location>
        <begin position="272"/>
        <end position="293"/>
    </location>
</feature>
<dbReference type="InterPro" id="IPR013087">
    <property type="entry name" value="Znf_C2H2_type"/>
</dbReference>
<dbReference type="AlphaFoldDB" id="A0A7K8H5E9"/>
<protein>
    <submittedName>
        <fullName evidence="9">WIZ protein</fullName>
    </submittedName>
</protein>
<evidence type="ECO:0000256" key="4">
    <source>
        <dbReference type="ARBA" id="ARBA00022833"/>
    </source>
</evidence>
<reference evidence="9 10" key="1">
    <citation type="submission" date="2019-09" db="EMBL/GenBank/DDBJ databases">
        <title>Bird 10,000 Genomes (B10K) Project - Family phase.</title>
        <authorList>
            <person name="Zhang G."/>
        </authorList>
    </citation>
    <scope>NUCLEOTIDE SEQUENCE [LARGE SCALE GENOMIC DNA]</scope>
    <source>
        <strain evidence="9">B10K-DU-029-32</strain>
        <tissue evidence="9">Liver or heart</tissue>
    </source>
</reference>
<gene>
    <name evidence="9" type="primary">Wiz_1</name>
    <name evidence="9" type="ORF">ORTSPA_R14653</name>
</gene>
<evidence type="ECO:0000256" key="6">
    <source>
        <dbReference type="PROSITE-ProRule" id="PRU00042"/>
    </source>
</evidence>
<feature type="domain" description="C2H2-type" evidence="8">
    <location>
        <begin position="195"/>
        <end position="222"/>
    </location>
</feature>
<proteinExistence type="predicted"/>
<dbReference type="GO" id="GO:0005634">
    <property type="term" value="C:nucleus"/>
    <property type="evidence" value="ECO:0007669"/>
    <property type="project" value="UniProtKB-SubCell"/>
</dbReference>
<dbReference type="GO" id="GO:0000981">
    <property type="term" value="F:DNA-binding transcription factor activity, RNA polymerase II-specific"/>
    <property type="evidence" value="ECO:0007669"/>
    <property type="project" value="TreeGrafter"/>
</dbReference>
<feature type="region of interest" description="Disordered" evidence="7">
    <location>
        <begin position="485"/>
        <end position="529"/>
    </location>
</feature>
<feature type="region of interest" description="Disordered" evidence="7">
    <location>
        <begin position="248"/>
        <end position="293"/>
    </location>
</feature>
<organism evidence="9 10">
    <name type="scientific">Orthonyx spaldingii</name>
    <name type="common">Chowchilla</name>
    <dbReference type="NCBI Taxonomy" id="38397"/>
    <lineage>
        <taxon>Eukaryota</taxon>
        <taxon>Metazoa</taxon>
        <taxon>Chordata</taxon>
        <taxon>Craniata</taxon>
        <taxon>Vertebrata</taxon>
        <taxon>Euteleostomi</taxon>
        <taxon>Archelosauria</taxon>
        <taxon>Archosauria</taxon>
        <taxon>Dinosauria</taxon>
        <taxon>Saurischia</taxon>
        <taxon>Theropoda</taxon>
        <taxon>Coelurosauria</taxon>
        <taxon>Aves</taxon>
        <taxon>Neognathae</taxon>
        <taxon>Neoaves</taxon>
        <taxon>Telluraves</taxon>
        <taxon>Australaves</taxon>
        <taxon>Passeriformes</taxon>
        <taxon>Corvoidea</taxon>
        <taxon>Orthonychidae</taxon>
        <taxon>Orthonyx</taxon>
    </lineage>
</organism>
<dbReference type="SMART" id="SM00355">
    <property type="entry name" value="ZnF_C2H2"/>
    <property type="match status" value="4"/>
</dbReference>
<evidence type="ECO:0000256" key="7">
    <source>
        <dbReference type="SAM" id="MobiDB-lite"/>
    </source>
</evidence>
<keyword evidence="10" id="KW-1185">Reference proteome</keyword>
<feature type="compositionally biased region" description="Basic and acidic residues" evidence="7">
    <location>
        <begin position="501"/>
        <end position="515"/>
    </location>
</feature>
<feature type="domain" description="C2H2-type" evidence="8">
    <location>
        <begin position="10"/>
        <end position="37"/>
    </location>
</feature>
<feature type="non-terminal residue" evidence="9">
    <location>
        <position position="601"/>
    </location>
</feature>
<dbReference type="SUPFAM" id="SSF57667">
    <property type="entry name" value="beta-beta-alpha zinc fingers"/>
    <property type="match status" value="1"/>
</dbReference>
<feature type="compositionally biased region" description="Pro residues" evidence="7">
    <location>
        <begin position="108"/>
        <end position="123"/>
    </location>
</feature>
<evidence type="ECO:0000256" key="2">
    <source>
        <dbReference type="ARBA" id="ARBA00022723"/>
    </source>
</evidence>
<dbReference type="PROSITE" id="PS50157">
    <property type="entry name" value="ZINC_FINGER_C2H2_2"/>
    <property type="match status" value="3"/>
</dbReference>
<feature type="region of interest" description="Disordered" evidence="7">
    <location>
        <begin position="84"/>
        <end position="139"/>
    </location>
</feature>
<keyword evidence="2" id="KW-0479">Metal-binding</keyword>
<dbReference type="InterPro" id="IPR051643">
    <property type="entry name" value="Transcr_Reg_ZincFinger"/>
</dbReference>
<feature type="compositionally biased region" description="Pro residues" evidence="7">
    <location>
        <begin position="254"/>
        <end position="264"/>
    </location>
</feature>
<evidence type="ECO:0000259" key="8">
    <source>
        <dbReference type="PROSITE" id="PS50157"/>
    </source>
</evidence>
<comment type="caution">
    <text evidence="9">The sequence shown here is derived from an EMBL/GenBank/DDBJ whole genome shotgun (WGS) entry which is preliminary data.</text>
</comment>
<dbReference type="InterPro" id="IPR055125">
    <property type="entry name" value="Wiz_C_Znf"/>
</dbReference>
<dbReference type="PROSITE" id="PS00028">
    <property type="entry name" value="ZINC_FINGER_C2H2_1"/>
    <property type="match status" value="3"/>
</dbReference>
<dbReference type="PANTHER" id="PTHR24396">
    <property type="entry name" value="ZINC FINGER PROTEIN"/>
    <property type="match status" value="1"/>
</dbReference>
<dbReference type="Pfam" id="PF23015">
    <property type="entry name" value="zf-WIZ"/>
    <property type="match status" value="1"/>
</dbReference>
<comment type="subcellular location">
    <subcellularLocation>
        <location evidence="1">Nucleus</location>
    </subcellularLocation>
</comment>
<dbReference type="EMBL" id="VZTJ01006537">
    <property type="protein sequence ID" value="NXC11229.1"/>
    <property type="molecule type" value="Genomic_DNA"/>
</dbReference>
<evidence type="ECO:0000256" key="5">
    <source>
        <dbReference type="ARBA" id="ARBA00023242"/>
    </source>
</evidence>
<dbReference type="PANTHER" id="PTHR24396:SF22">
    <property type="entry name" value="PROTEIN WIZ"/>
    <property type="match status" value="1"/>
</dbReference>
<dbReference type="GO" id="GO:0008270">
    <property type="term" value="F:zinc ion binding"/>
    <property type="evidence" value="ECO:0007669"/>
    <property type="project" value="UniProtKB-KW"/>
</dbReference>
<evidence type="ECO:0000313" key="9">
    <source>
        <dbReference type="EMBL" id="NXC11229.1"/>
    </source>
</evidence>
<feature type="domain" description="C2H2-type" evidence="8">
    <location>
        <begin position="357"/>
        <end position="379"/>
    </location>
</feature>
<sequence length="601" mass="65141">ASGSEPPRDIRCEFCGEFFENRKGLSSHARSHLRQMGVTEWSVNGTEWYVNGSPIDTLREILTRRRPGPAGSLPKAVPKPLLAGLAPLESPPPPELHALPGLSKKAPLSPPGAAPATASPPPTARKMFPGLSPPALQKKLKQDQLRVEIKRELMAGGGAGIHPGEAPAPPDPAWAARDEMAPLNLSSRADPVRDTRCEFCGEFFENRKGLSSHARSHLRQMGVTEWSVNGSPIDTLREILRKKPKPCLIKKEPPVLPGLEPPNPLGDDGMEPKSSCSSPKSLPPGLALAPLGRPGKGAAGSGLALAPLGSKNPGAFLAPPKRPLPEERLGAPGEPKHKTFELPFKAKALHDKASAEACCELCGLYFENRKALASHARAHLRQFGVTEWCVNGSPIETLREWIRHRPHKAGAYRSYIQGGRPFSKKFRNSPHPREPRGALPVPFLAKGIAAEAALGDAGKGADGAERALGTPLGVVKVEEQRGNFSKFERRQARPLEPGLPRADEAGPEFPRKLQEPRPPPPRVRPVPALVPRPPQTSLVKFVGNIYTLKCRFCEAEFQGPLSVQEEWLRHLQRHILEMNFCPKADPLRSPAPPEPPALPDA</sequence>
<evidence type="ECO:0000256" key="1">
    <source>
        <dbReference type="ARBA" id="ARBA00004123"/>
    </source>
</evidence>
<feature type="compositionally biased region" description="Pro residues" evidence="7">
    <location>
        <begin position="516"/>
        <end position="529"/>
    </location>
</feature>
<keyword evidence="5" id="KW-0539">Nucleus</keyword>
<evidence type="ECO:0000313" key="10">
    <source>
        <dbReference type="Proteomes" id="UP000526602"/>
    </source>
</evidence>
<dbReference type="Proteomes" id="UP000526602">
    <property type="component" value="Unassembled WGS sequence"/>
</dbReference>
<dbReference type="InterPro" id="IPR036236">
    <property type="entry name" value="Znf_C2H2_sf"/>
</dbReference>
<evidence type="ECO:0000256" key="3">
    <source>
        <dbReference type="ARBA" id="ARBA00022771"/>
    </source>
</evidence>
<keyword evidence="3 6" id="KW-0863">Zinc-finger</keyword>
<accession>A0A7K8H5E9</accession>